<evidence type="ECO:0000313" key="2">
    <source>
        <dbReference type="Proteomes" id="UP001327560"/>
    </source>
</evidence>
<dbReference type="Proteomes" id="UP001327560">
    <property type="component" value="Chromosome 1"/>
</dbReference>
<evidence type="ECO:0000313" key="1">
    <source>
        <dbReference type="EMBL" id="WOK95644.1"/>
    </source>
</evidence>
<name>A0AAQ3JSS3_9LILI</name>
<accession>A0AAQ3JSS3</accession>
<protein>
    <submittedName>
        <fullName evidence="1">Uncharacterized protein</fullName>
    </submittedName>
</protein>
<dbReference type="EMBL" id="CP136890">
    <property type="protein sequence ID" value="WOK95644.1"/>
    <property type="molecule type" value="Genomic_DNA"/>
</dbReference>
<proteinExistence type="predicted"/>
<reference evidence="1 2" key="1">
    <citation type="submission" date="2023-10" db="EMBL/GenBank/DDBJ databases">
        <title>Chromosome-scale genome assembly provides insights into flower coloration mechanisms of Canna indica.</title>
        <authorList>
            <person name="Li C."/>
        </authorList>
    </citation>
    <scope>NUCLEOTIDE SEQUENCE [LARGE SCALE GENOMIC DNA]</scope>
    <source>
        <tissue evidence="1">Flower</tissue>
    </source>
</reference>
<organism evidence="1 2">
    <name type="scientific">Canna indica</name>
    <name type="common">Indian-shot</name>
    <dbReference type="NCBI Taxonomy" id="4628"/>
    <lineage>
        <taxon>Eukaryota</taxon>
        <taxon>Viridiplantae</taxon>
        <taxon>Streptophyta</taxon>
        <taxon>Embryophyta</taxon>
        <taxon>Tracheophyta</taxon>
        <taxon>Spermatophyta</taxon>
        <taxon>Magnoliopsida</taxon>
        <taxon>Liliopsida</taxon>
        <taxon>Zingiberales</taxon>
        <taxon>Cannaceae</taxon>
        <taxon>Canna</taxon>
    </lineage>
</organism>
<sequence length="67" mass="7706">MLSLTNYEEEVVRVRLPAPAPPVSSSLVLRGYHERVVDGLYARIVGSFDKNYPTVETDWWVRRPADM</sequence>
<keyword evidence="2" id="KW-1185">Reference proteome</keyword>
<dbReference type="AlphaFoldDB" id="A0AAQ3JSS3"/>
<gene>
    <name evidence="1" type="ORF">Cni_G04351</name>
</gene>